<evidence type="ECO:0000313" key="1">
    <source>
        <dbReference type="EMBL" id="MFC0200146.1"/>
    </source>
</evidence>
<dbReference type="Proteomes" id="UP001589795">
    <property type="component" value="Unassembled WGS sequence"/>
</dbReference>
<accession>A0ABV6CHC1</accession>
<proteinExistence type="predicted"/>
<protein>
    <submittedName>
        <fullName evidence="1">Uncharacterized protein</fullName>
    </submittedName>
</protein>
<name>A0ABV6CHC1_9RHOB</name>
<reference evidence="1 2" key="1">
    <citation type="submission" date="2024-09" db="EMBL/GenBank/DDBJ databases">
        <authorList>
            <person name="Sun Q."/>
            <person name="Mori K."/>
        </authorList>
    </citation>
    <scope>NUCLEOTIDE SEQUENCE [LARGE SCALE GENOMIC DNA]</scope>
    <source>
        <strain evidence="1 2">CCM 7904</strain>
    </source>
</reference>
<comment type="caution">
    <text evidence="1">The sequence shown here is derived from an EMBL/GenBank/DDBJ whole genome shotgun (WGS) entry which is preliminary data.</text>
</comment>
<feature type="non-terminal residue" evidence="1">
    <location>
        <position position="60"/>
    </location>
</feature>
<keyword evidence="2" id="KW-1185">Reference proteome</keyword>
<organism evidence="1 2">
    <name type="scientific">Paracoccus rhizosphaerae</name>
    <dbReference type="NCBI Taxonomy" id="1133347"/>
    <lineage>
        <taxon>Bacteria</taxon>
        <taxon>Pseudomonadati</taxon>
        <taxon>Pseudomonadota</taxon>
        <taxon>Alphaproteobacteria</taxon>
        <taxon>Rhodobacterales</taxon>
        <taxon>Paracoccaceae</taxon>
        <taxon>Paracoccus</taxon>
    </lineage>
</organism>
<evidence type="ECO:0000313" key="2">
    <source>
        <dbReference type="Proteomes" id="UP001589795"/>
    </source>
</evidence>
<sequence>MELQASFPAPRKIEDEWRSDSFYISCGRRYEVAGIKHRLTENGGEKLGHGSGGMELLRAA</sequence>
<gene>
    <name evidence="1" type="ORF">ACFFIZ_07365</name>
</gene>
<dbReference type="EMBL" id="JBHLWQ010000060">
    <property type="protein sequence ID" value="MFC0200146.1"/>
    <property type="molecule type" value="Genomic_DNA"/>
</dbReference>
<dbReference type="RefSeq" id="WP_378926431.1">
    <property type="nucleotide sequence ID" value="NZ_JBHLWQ010000060.1"/>
</dbReference>